<gene>
    <name evidence="2" type="ORF">JTE90_000084</name>
</gene>
<sequence length="102" mass="11294">MPLSSSRGPSTTTSRPTLLQLTRKNSAWLKKRECGAPPSETNTGAVSGQVGHLDPIYGPRRMPKVRDRDAGKVRCEVGCLWRTTRVKGWINIHHSPSMSLEL</sequence>
<reference evidence="2 3" key="1">
    <citation type="journal article" date="2022" name="Nat. Ecol. Evol.">
        <title>A masculinizing supergene underlies an exaggerated male reproductive morph in a spider.</title>
        <authorList>
            <person name="Hendrickx F."/>
            <person name="De Corte Z."/>
            <person name="Sonet G."/>
            <person name="Van Belleghem S.M."/>
            <person name="Kostlbacher S."/>
            <person name="Vangestel C."/>
        </authorList>
    </citation>
    <scope>NUCLEOTIDE SEQUENCE [LARGE SCALE GENOMIC DNA]</scope>
    <source>
        <strain evidence="2">W744_W776</strain>
    </source>
</reference>
<protein>
    <submittedName>
        <fullName evidence="2">Uncharacterized protein</fullName>
    </submittedName>
</protein>
<evidence type="ECO:0000256" key="1">
    <source>
        <dbReference type="SAM" id="MobiDB-lite"/>
    </source>
</evidence>
<organism evidence="2 3">
    <name type="scientific">Oedothorax gibbosus</name>
    <dbReference type="NCBI Taxonomy" id="931172"/>
    <lineage>
        <taxon>Eukaryota</taxon>
        <taxon>Metazoa</taxon>
        <taxon>Ecdysozoa</taxon>
        <taxon>Arthropoda</taxon>
        <taxon>Chelicerata</taxon>
        <taxon>Arachnida</taxon>
        <taxon>Araneae</taxon>
        <taxon>Araneomorphae</taxon>
        <taxon>Entelegynae</taxon>
        <taxon>Araneoidea</taxon>
        <taxon>Linyphiidae</taxon>
        <taxon>Erigoninae</taxon>
        <taxon>Oedothorax</taxon>
    </lineage>
</organism>
<evidence type="ECO:0000313" key="2">
    <source>
        <dbReference type="EMBL" id="KAG8181792.1"/>
    </source>
</evidence>
<name>A0AAV6UBQ0_9ARAC</name>
<proteinExistence type="predicted"/>
<dbReference type="EMBL" id="JAFNEN010000495">
    <property type="protein sequence ID" value="KAG8181792.1"/>
    <property type="molecule type" value="Genomic_DNA"/>
</dbReference>
<keyword evidence="3" id="KW-1185">Reference proteome</keyword>
<evidence type="ECO:0000313" key="3">
    <source>
        <dbReference type="Proteomes" id="UP000827092"/>
    </source>
</evidence>
<comment type="caution">
    <text evidence="2">The sequence shown here is derived from an EMBL/GenBank/DDBJ whole genome shotgun (WGS) entry which is preliminary data.</text>
</comment>
<dbReference type="Proteomes" id="UP000827092">
    <property type="component" value="Unassembled WGS sequence"/>
</dbReference>
<feature type="compositionally biased region" description="Low complexity" evidence="1">
    <location>
        <begin position="1"/>
        <end position="23"/>
    </location>
</feature>
<dbReference type="AlphaFoldDB" id="A0AAV6UBQ0"/>
<accession>A0AAV6UBQ0</accession>
<feature type="region of interest" description="Disordered" evidence="1">
    <location>
        <begin position="1"/>
        <end position="69"/>
    </location>
</feature>